<accession>A0A6J4L5T5</accession>
<name>A0A6J4L5T5_9GAMM</name>
<dbReference type="EMBL" id="CADCUA010000341">
    <property type="protein sequence ID" value="CAA9322947.1"/>
    <property type="molecule type" value="Genomic_DNA"/>
</dbReference>
<dbReference type="AlphaFoldDB" id="A0A6J4L5T5"/>
<organism evidence="1">
    <name type="scientific">uncultured Lysobacter sp</name>
    <dbReference type="NCBI Taxonomy" id="271060"/>
    <lineage>
        <taxon>Bacteria</taxon>
        <taxon>Pseudomonadati</taxon>
        <taxon>Pseudomonadota</taxon>
        <taxon>Gammaproteobacteria</taxon>
        <taxon>Lysobacterales</taxon>
        <taxon>Lysobacteraceae</taxon>
        <taxon>Lysobacter</taxon>
        <taxon>environmental samples</taxon>
    </lineage>
</organism>
<protein>
    <submittedName>
        <fullName evidence="1">Uncharacterized protein</fullName>
    </submittedName>
</protein>
<proteinExistence type="predicted"/>
<evidence type="ECO:0000313" key="1">
    <source>
        <dbReference type="EMBL" id="CAA9322947.1"/>
    </source>
</evidence>
<reference evidence="1" key="1">
    <citation type="submission" date="2020-02" db="EMBL/GenBank/DDBJ databases">
        <authorList>
            <person name="Meier V. D."/>
        </authorList>
    </citation>
    <scope>NUCLEOTIDE SEQUENCE</scope>
    <source>
        <strain evidence="1">AVDCRST_MAG71</strain>
    </source>
</reference>
<sequence length="130" mass="14608">MRSSAAGAVRFWRWVECSFPEGNSMNRGFAPGYDAIIDACDALHFEMAALRHRHACDAELLSAWLPRANAIACQAMELDAHYDDRAAFLFVVDRCDEMLESIGLPPRGAMGYSSSRRTLPRWNTRALKRA</sequence>
<gene>
    <name evidence="1" type="ORF">AVDCRST_MAG71-1365</name>
</gene>